<dbReference type="InterPro" id="IPR021013">
    <property type="entry name" value="ATPase_Vma12"/>
</dbReference>
<name>A0A0F4YV34_RASE3</name>
<evidence type="ECO:0000313" key="9">
    <source>
        <dbReference type="Proteomes" id="UP000053958"/>
    </source>
</evidence>
<evidence type="ECO:0000256" key="6">
    <source>
        <dbReference type="SAM" id="MobiDB-lite"/>
    </source>
</evidence>
<feature type="compositionally biased region" description="Basic and acidic residues" evidence="6">
    <location>
        <begin position="54"/>
        <end position="94"/>
    </location>
</feature>
<feature type="region of interest" description="Disordered" evidence="6">
    <location>
        <begin position="279"/>
        <end position="314"/>
    </location>
</feature>
<dbReference type="OrthoDB" id="19981at2759"/>
<sequence length="339" mass="36481">MVLLVTTPTILSALETLSPSSRDELQLPHSPAVGSPISHAQVIALARYFTSKVRKEGEDHSDRPAGDDNKRGDENTVADKRNGEHDGVSSDHSSEAAADSAPLYTLDSLLRGTRVYVPPPPPKPEPSPEYLALKARLQAAAEEEAYKRLLSSPSNAPGPSPIFSSSAGPSLNDADADADSDNDPLTPSLVLNIFLSVLLCGFSTFWALSNFQTPSFLSFARAKPVTGTAAQAVEPAFVLISIFAGLLVGVAEVVVYAAYLRKVRQARKKEKATMERKVVVGSVGDDGSEERKKAEKRTETDDGGSVGEKEEIWGRGVNGGVRRRVRERWRADNDDKPCT</sequence>
<feature type="transmembrane region" description="Helical" evidence="7">
    <location>
        <begin position="236"/>
        <end position="259"/>
    </location>
</feature>
<organism evidence="8 9">
    <name type="scientific">Rasamsonia emersonii (strain ATCC 16479 / CBS 393.64 / IMI 116815)</name>
    <dbReference type="NCBI Taxonomy" id="1408163"/>
    <lineage>
        <taxon>Eukaryota</taxon>
        <taxon>Fungi</taxon>
        <taxon>Dikarya</taxon>
        <taxon>Ascomycota</taxon>
        <taxon>Pezizomycotina</taxon>
        <taxon>Eurotiomycetes</taxon>
        <taxon>Eurotiomycetidae</taxon>
        <taxon>Eurotiales</taxon>
        <taxon>Trichocomaceae</taxon>
        <taxon>Rasamsonia</taxon>
    </lineage>
</organism>
<evidence type="ECO:0000256" key="7">
    <source>
        <dbReference type="SAM" id="Phobius"/>
    </source>
</evidence>
<feature type="compositionally biased region" description="Basic and acidic residues" evidence="6">
    <location>
        <begin position="289"/>
        <end position="300"/>
    </location>
</feature>
<feature type="compositionally biased region" description="Polar residues" evidence="6">
    <location>
        <begin position="151"/>
        <end position="168"/>
    </location>
</feature>
<dbReference type="Pfam" id="PF11712">
    <property type="entry name" value="Vma12"/>
    <property type="match status" value="1"/>
</dbReference>
<dbReference type="GO" id="GO:0070072">
    <property type="term" value="P:vacuolar proton-transporting V-type ATPase complex assembly"/>
    <property type="evidence" value="ECO:0007669"/>
    <property type="project" value="InterPro"/>
</dbReference>
<accession>A0A0F4YV34</accession>
<evidence type="ECO:0000256" key="4">
    <source>
        <dbReference type="ARBA" id="ARBA00022989"/>
    </source>
</evidence>
<evidence type="ECO:0000256" key="5">
    <source>
        <dbReference type="ARBA" id="ARBA00023136"/>
    </source>
</evidence>
<dbReference type="EMBL" id="LASV01000162">
    <property type="protein sequence ID" value="KKA21970.1"/>
    <property type="molecule type" value="Genomic_DNA"/>
</dbReference>
<keyword evidence="9" id="KW-1185">Reference proteome</keyword>
<feature type="region of interest" description="Disordered" evidence="6">
    <location>
        <begin position="54"/>
        <end position="103"/>
    </location>
</feature>
<keyword evidence="3" id="KW-0256">Endoplasmic reticulum</keyword>
<protein>
    <recommendedName>
        <fullName evidence="10">Endoplasmic reticulum-based factor for assembly of V-ATPase</fullName>
    </recommendedName>
</protein>
<comment type="caution">
    <text evidence="8">The sequence shown here is derived from an EMBL/GenBank/DDBJ whole genome shotgun (WGS) entry which is preliminary data.</text>
</comment>
<keyword evidence="5 7" id="KW-0472">Membrane</keyword>
<evidence type="ECO:0000256" key="3">
    <source>
        <dbReference type="ARBA" id="ARBA00022824"/>
    </source>
</evidence>
<dbReference type="GeneID" id="25316330"/>
<proteinExistence type="predicted"/>
<evidence type="ECO:0000256" key="2">
    <source>
        <dbReference type="ARBA" id="ARBA00022692"/>
    </source>
</evidence>
<dbReference type="AlphaFoldDB" id="A0A0F4YV34"/>
<dbReference type="Proteomes" id="UP000053958">
    <property type="component" value="Unassembled WGS sequence"/>
</dbReference>
<dbReference type="GO" id="GO:0005789">
    <property type="term" value="C:endoplasmic reticulum membrane"/>
    <property type="evidence" value="ECO:0007669"/>
    <property type="project" value="UniProtKB-SubCell"/>
</dbReference>
<comment type="subcellular location">
    <subcellularLocation>
        <location evidence="1">Endoplasmic reticulum membrane</location>
        <topology evidence="1">Multi-pass membrane protein</topology>
    </subcellularLocation>
</comment>
<feature type="region of interest" description="Disordered" evidence="6">
    <location>
        <begin position="150"/>
        <end position="180"/>
    </location>
</feature>
<dbReference type="PANTHER" id="PTHR31394:SF1">
    <property type="entry name" value="TRANSMEMBRANE PROTEIN 199"/>
    <property type="match status" value="1"/>
</dbReference>
<keyword evidence="2 7" id="KW-0812">Transmembrane</keyword>
<evidence type="ECO:0000256" key="1">
    <source>
        <dbReference type="ARBA" id="ARBA00004477"/>
    </source>
</evidence>
<evidence type="ECO:0008006" key="10">
    <source>
        <dbReference type="Google" id="ProtNLM"/>
    </source>
</evidence>
<dbReference type="RefSeq" id="XP_013328582.1">
    <property type="nucleotide sequence ID" value="XM_013473128.1"/>
</dbReference>
<gene>
    <name evidence="8" type="ORF">T310_3981</name>
</gene>
<reference evidence="8 9" key="1">
    <citation type="submission" date="2015-04" db="EMBL/GenBank/DDBJ databases">
        <authorList>
            <person name="Heijne W.H."/>
            <person name="Fedorova N.D."/>
            <person name="Nierman W.C."/>
            <person name="Vollebregt A.W."/>
            <person name="Zhao Z."/>
            <person name="Wu L."/>
            <person name="Kumar M."/>
            <person name="Stam H."/>
            <person name="van den Berg M.A."/>
            <person name="Pel H.J."/>
        </authorList>
    </citation>
    <scope>NUCLEOTIDE SEQUENCE [LARGE SCALE GENOMIC DNA]</scope>
    <source>
        <strain evidence="8 9">CBS 393.64</strain>
    </source>
</reference>
<dbReference type="PANTHER" id="PTHR31394">
    <property type="entry name" value="TRANSMEMBRANE PROTEIN 199"/>
    <property type="match status" value="1"/>
</dbReference>
<evidence type="ECO:0000313" key="8">
    <source>
        <dbReference type="EMBL" id="KKA21970.1"/>
    </source>
</evidence>
<keyword evidence="4 7" id="KW-1133">Transmembrane helix</keyword>
<feature type="transmembrane region" description="Helical" evidence="7">
    <location>
        <begin position="189"/>
        <end position="208"/>
    </location>
</feature>